<keyword evidence="2" id="KW-0012">Acyltransferase</keyword>
<dbReference type="GO" id="GO:0016747">
    <property type="term" value="F:acyltransferase activity, transferring groups other than amino-acyl groups"/>
    <property type="evidence" value="ECO:0007669"/>
    <property type="project" value="InterPro"/>
</dbReference>
<keyword evidence="1" id="KW-0808">Transferase</keyword>
<evidence type="ECO:0000259" key="3">
    <source>
        <dbReference type="PROSITE" id="PS51186"/>
    </source>
</evidence>
<keyword evidence="5" id="KW-1185">Reference proteome</keyword>
<dbReference type="PANTHER" id="PTHR42919:SF8">
    <property type="entry name" value="N-ALPHA-ACETYLTRANSFERASE 50"/>
    <property type="match status" value="1"/>
</dbReference>
<reference evidence="4 5" key="1">
    <citation type="journal article" date="2011" name="Proc. Natl. Acad. Sci. U.S.A.">
        <title>Comparative genomics of xylose-fermenting fungi for enhanced biofuel production.</title>
        <authorList>
            <person name="Wohlbach D.J."/>
            <person name="Kuo A."/>
            <person name="Sato T.K."/>
            <person name="Potts K.M."/>
            <person name="Salamov A.A."/>
            <person name="LaButti K.M."/>
            <person name="Sun H."/>
            <person name="Clum A."/>
            <person name="Pangilinan J.L."/>
            <person name="Lindquist E.A."/>
            <person name="Lucas S."/>
            <person name="Lapidus A."/>
            <person name="Jin M."/>
            <person name="Gunawan C."/>
            <person name="Balan V."/>
            <person name="Dale B.E."/>
            <person name="Jeffries T.W."/>
            <person name="Zinkel R."/>
            <person name="Barry K.W."/>
            <person name="Grigoriev I.V."/>
            <person name="Gasch A.P."/>
        </authorList>
    </citation>
    <scope>NUCLEOTIDE SEQUENCE [LARGE SCALE GENOMIC DNA]</scope>
    <source>
        <strain evidence="5">NRRL Y-27907 / 11-Y1</strain>
    </source>
</reference>
<evidence type="ECO:0000313" key="4">
    <source>
        <dbReference type="EMBL" id="EGW34263.1"/>
    </source>
</evidence>
<dbReference type="SUPFAM" id="SSF55729">
    <property type="entry name" value="Acyl-CoA N-acyltransferases (Nat)"/>
    <property type="match status" value="1"/>
</dbReference>
<dbReference type="InterPro" id="IPR000182">
    <property type="entry name" value="GNAT_dom"/>
</dbReference>
<dbReference type="PROSITE" id="PS51186">
    <property type="entry name" value="GNAT"/>
    <property type="match status" value="1"/>
</dbReference>
<dbReference type="KEGG" id="spaa:SPAPADRAFT_70401"/>
<dbReference type="OMA" id="EYAGAIC"/>
<sequence>MGRDIVALDDLTVNNVGTFQKINEVVLPSRYDAAWYQEAVTPGQITKLAFYAEIPVGAIKARAFNNTHKISSLESLLRFQLPSKNIPNAIYIESFAVLEKYRGLGIGSKLLNYVIEETKSRFIHEIYIHVHVDNKEAIEWYLKKGFVKKDEVIKDYYKSLEIPNPDAYIMTLAV</sequence>
<proteinExistence type="predicted"/>
<dbReference type="GeneID" id="18875325"/>
<dbReference type="Proteomes" id="UP000000709">
    <property type="component" value="Unassembled WGS sequence"/>
</dbReference>
<feature type="domain" description="N-acetyltransferase" evidence="3">
    <location>
        <begin position="6"/>
        <end position="174"/>
    </location>
</feature>
<dbReference type="eggNOG" id="KOG3138">
    <property type="taxonomic scope" value="Eukaryota"/>
</dbReference>
<dbReference type="InParanoid" id="G3AHU9"/>
<dbReference type="RefSeq" id="XP_007373847.1">
    <property type="nucleotide sequence ID" value="XM_007373785.1"/>
</dbReference>
<dbReference type="Pfam" id="PF00583">
    <property type="entry name" value="Acetyltransf_1"/>
    <property type="match status" value="1"/>
</dbReference>
<organism evidence="5">
    <name type="scientific">Spathaspora passalidarum (strain NRRL Y-27907 / 11-Y1)</name>
    <dbReference type="NCBI Taxonomy" id="619300"/>
    <lineage>
        <taxon>Eukaryota</taxon>
        <taxon>Fungi</taxon>
        <taxon>Dikarya</taxon>
        <taxon>Ascomycota</taxon>
        <taxon>Saccharomycotina</taxon>
        <taxon>Pichiomycetes</taxon>
        <taxon>Debaryomycetaceae</taxon>
        <taxon>Spathaspora</taxon>
    </lineage>
</organism>
<gene>
    <name evidence="4" type="ORF">SPAPADRAFT_70401</name>
</gene>
<dbReference type="CDD" id="cd04301">
    <property type="entry name" value="NAT_SF"/>
    <property type="match status" value="1"/>
</dbReference>
<evidence type="ECO:0000256" key="1">
    <source>
        <dbReference type="ARBA" id="ARBA00022679"/>
    </source>
</evidence>
<dbReference type="InterPro" id="IPR051556">
    <property type="entry name" value="N-term/lysine_N-AcTrnsfr"/>
</dbReference>
<accession>G3AHU9</accession>
<dbReference type="OrthoDB" id="47374at2759"/>
<dbReference type="GO" id="GO:0031415">
    <property type="term" value="C:NatA complex"/>
    <property type="evidence" value="ECO:0007669"/>
    <property type="project" value="TreeGrafter"/>
</dbReference>
<dbReference type="Gene3D" id="3.40.630.30">
    <property type="match status" value="1"/>
</dbReference>
<evidence type="ECO:0000256" key="2">
    <source>
        <dbReference type="ARBA" id="ARBA00023315"/>
    </source>
</evidence>
<name>G3AHU9_SPAPN</name>
<dbReference type="EMBL" id="GL996500">
    <property type="protein sequence ID" value="EGW34263.1"/>
    <property type="molecule type" value="Genomic_DNA"/>
</dbReference>
<dbReference type="GO" id="GO:0007064">
    <property type="term" value="P:mitotic sister chromatid cohesion"/>
    <property type="evidence" value="ECO:0007669"/>
    <property type="project" value="TreeGrafter"/>
</dbReference>
<dbReference type="AlphaFoldDB" id="G3AHU9"/>
<dbReference type="STRING" id="619300.G3AHU9"/>
<protein>
    <recommendedName>
        <fullName evidence="3">N-acetyltransferase domain-containing protein</fullName>
    </recommendedName>
</protein>
<dbReference type="InterPro" id="IPR016181">
    <property type="entry name" value="Acyl_CoA_acyltransferase"/>
</dbReference>
<dbReference type="PANTHER" id="PTHR42919">
    <property type="entry name" value="N-ALPHA-ACETYLTRANSFERASE"/>
    <property type="match status" value="1"/>
</dbReference>
<dbReference type="FunCoup" id="G3AHU9">
    <property type="interactions" value="76"/>
</dbReference>
<evidence type="ECO:0000313" key="5">
    <source>
        <dbReference type="Proteomes" id="UP000000709"/>
    </source>
</evidence>
<dbReference type="HOGENOM" id="CLU_013985_5_3_1"/>